<dbReference type="PANTHER" id="PTHR33376:SF5">
    <property type="entry name" value="EXTRACYTOPLASMIC SOLUTE RECEPTOR PROTEIN"/>
    <property type="match status" value="1"/>
</dbReference>
<reference evidence="2" key="1">
    <citation type="submission" date="2018-05" db="EMBL/GenBank/DDBJ databases">
        <authorList>
            <person name="Lanie J.A."/>
            <person name="Ng W.-L."/>
            <person name="Kazmierczak K.M."/>
            <person name="Andrzejewski T.M."/>
            <person name="Davidsen T.M."/>
            <person name="Wayne K.J."/>
            <person name="Tettelin H."/>
            <person name="Glass J.I."/>
            <person name="Rusch D."/>
            <person name="Podicherti R."/>
            <person name="Tsui H.-C.T."/>
            <person name="Winkler M.E."/>
        </authorList>
    </citation>
    <scope>NUCLEOTIDE SEQUENCE</scope>
</reference>
<evidence type="ECO:0000256" key="1">
    <source>
        <dbReference type="ARBA" id="ARBA00022729"/>
    </source>
</evidence>
<organism evidence="2">
    <name type="scientific">marine metagenome</name>
    <dbReference type="NCBI Taxonomy" id="408172"/>
    <lineage>
        <taxon>unclassified sequences</taxon>
        <taxon>metagenomes</taxon>
        <taxon>ecological metagenomes</taxon>
    </lineage>
</organism>
<evidence type="ECO:0000313" key="2">
    <source>
        <dbReference type="EMBL" id="SVB30649.1"/>
    </source>
</evidence>
<dbReference type="Pfam" id="PF03480">
    <property type="entry name" value="DctP"/>
    <property type="match status" value="1"/>
</dbReference>
<dbReference type="Gene3D" id="3.40.190.170">
    <property type="entry name" value="Bacterial extracellular solute-binding protein, family 7"/>
    <property type="match status" value="1"/>
</dbReference>
<feature type="non-terminal residue" evidence="2">
    <location>
        <position position="1"/>
    </location>
</feature>
<name>A0A382CXR1_9ZZZZ</name>
<keyword evidence="1" id="KW-0732">Signal</keyword>
<dbReference type="EMBL" id="UINC01036531">
    <property type="protein sequence ID" value="SVB30649.1"/>
    <property type="molecule type" value="Genomic_DNA"/>
</dbReference>
<accession>A0A382CXR1</accession>
<dbReference type="InterPro" id="IPR038404">
    <property type="entry name" value="TRAP_DctP_sf"/>
</dbReference>
<gene>
    <name evidence="2" type="ORF">METZ01_LOCUS183503</name>
</gene>
<dbReference type="GO" id="GO:0055085">
    <property type="term" value="P:transmembrane transport"/>
    <property type="evidence" value="ECO:0007669"/>
    <property type="project" value="InterPro"/>
</dbReference>
<feature type="non-terminal residue" evidence="2">
    <location>
        <position position="174"/>
    </location>
</feature>
<dbReference type="InterPro" id="IPR018389">
    <property type="entry name" value="DctP_fam"/>
</dbReference>
<dbReference type="PANTHER" id="PTHR33376">
    <property type="match status" value="1"/>
</dbReference>
<protein>
    <submittedName>
        <fullName evidence="2">Uncharacterized protein</fullName>
    </submittedName>
</protein>
<proteinExistence type="predicted"/>
<dbReference type="AlphaFoldDB" id="A0A382CXR1"/>
<sequence>VGLKGLLKLSAATVVSLALVAGTTTSANAVDKLKWKMQSAFGSKLSIIGEVARRYQDIVTDMSGGAMKIKFFEPGALVPTLQGWDAVKAGSIDAMWGTAGYHAGKYPALSFFTAVPFGPRAGEFLAWLEYGGGDVIYDRLYHENGLHGLHCATIAPETSGWFRKRYNSVTELKG</sequence>